<evidence type="ECO:0000313" key="2">
    <source>
        <dbReference type="Proteomes" id="UP000087171"/>
    </source>
</evidence>
<feature type="domain" description="Reverse transcriptase Ty1/copia-type" evidence="1">
    <location>
        <begin position="57"/>
        <end position="102"/>
    </location>
</feature>
<evidence type="ECO:0000259" key="1">
    <source>
        <dbReference type="Pfam" id="PF07727"/>
    </source>
</evidence>
<dbReference type="RefSeq" id="XP_027187107.1">
    <property type="nucleotide sequence ID" value="XM_027331306.1"/>
</dbReference>
<dbReference type="InterPro" id="IPR043502">
    <property type="entry name" value="DNA/RNA_pol_sf"/>
</dbReference>
<dbReference type="PANTHER" id="PTHR11439:SF440">
    <property type="entry name" value="INTEGRASE CATALYTIC DOMAIN-CONTAINING PROTEIN"/>
    <property type="match status" value="1"/>
</dbReference>
<dbReference type="AlphaFoldDB" id="A0A3Q7Y7K2"/>
<evidence type="ECO:0000313" key="3">
    <source>
        <dbReference type="RefSeq" id="XP_027187107.1"/>
    </source>
</evidence>
<gene>
    <name evidence="3" type="primary">LOC113784978</name>
</gene>
<dbReference type="SUPFAM" id="SSF56672">
    <property type="entry name" value="DNA/RNA polymerases"/>
    <property type="match status" value="1"/>
</dbReference>
<accession>A0A3Q7Y7K2</accession>
<dbReference type="STRING" id="3827.A0A3Q7Y7K2"/>
<proteinExistence type="predicted"/>
<dbReference type="OrthoDB" id="128382at2759"/>
<protein>
    <submittedName>
        <fullName evidence="3">Uncharacterized protein LOC113784978</fullName>
    </submittedName>
</protein>
<organism evidence="2 3">
    <name type="scientific">Cicer arietinum</name>
    <name type="common">Chickpea</name>
    <name type="synonym">Garbanzo</name>
    <dbReference type="NCBI Taxonomy" id="3827"/>
    <lineage>
        <taxon>Eukaryota</taxon>
        <taxon>Viridiplantae</taxon>
        <taxon>Streptophyta</taxon>
        <taxon>Embryophyta</taxon>
        <taxon>Tracheophyta</taxon>
        <taxon>Spermatophyta</taxon>
        <taxon>Magnoliopsida</taxon>
        <taxon>eudicotyledons</taxon>
        <taxon>Gunneridae</taxon>
        <taxon>Pentapetalae</taxon>
        <taxon>rosids</taxon>
        <taxon>fabids</taxon>
        <taxon>Fabales</taxon>
        <taxon>Fabaceae</taxon>
        <taxon>Papilionoideae</taxon>
        <taxon>50 kb inversion clade</taxon>
        <taxon>NPAAA clade</taxon>
        <taxon>Hologalegina</taxon>
        <taxon>IRL clade</taxon>
        <taxon>Cicereae</taxon>
        <taxon>Cicer</taxon>
    </lineage>
</organism>
<dbReference type="InterPro" id="IPR013103">
    <property type="entry name" value="RVT_2"/>
</dbReference>
<reference evidence="3" key="1">
    <citation type="submission" date="2025-08" db="UniProtKB">
        <authorList>
            <consortium name="RefSeq"/>
        </authorList>
    </citation>
    <scope>IDENTIFICATION</scope>
    <source>
        <tissue evidence="3">Etiolated seedlings</tissue>
    </source>
</reference>
<dbReference type="Proteomes" id="UP000087171">
    <property type="component" value="Unplaced"/>
</dbReference>
<name>A0A3Q7Y7K2_CICAR</name>
<dbReference type="PaxDb" id="3827-XP_004516756.1"/>
<dbReference type="Pfam" id="PF07727">
    <property type="entry name" value="RVT_2"/>
    <property type="match status" value="1"/>
</dbReference>
<sequence length="212" mass="24266">MKALERNKTWSLMTLPAGYSDTLALVAKLNTTIVLLSLVANLDWSLHQLDVKIAFLNVYVDDIVLTCDNVAKMDKLKKSLVAEFEIKDLGPLKYFLGMEMEKGDTPVDTRRYQRLVEKLIYLAPTRSDIAFFVSVVSQFMHSPYEEHIEAVYKILRYLKTTPGNGLFFKKTNDKNVAIFTDANWAGSVTDRKSTSEHCTYVWGNLVIWRSKK</sequence>
<keyword evidence="2" id="KW-1185">Reference proteome</keyword>
<dbReference type="PANTHER" id="PTHR11439">
    <property type="entry name" value="GAG-POL-RELATED RETROTRANSPOSON"/>
    <property type="match status" value="1"/>
</dbReference>